<feature type="transmembrane region" description="Helical" evidence="1">
    <location>
        <begin position="442"/>
        <end position="460"/>
    </location>
</feature>
<feature type="transmembrane region" description="Helical" evidence="1">
    <location>
        <begin position="223"/>
        <end position="243"/>
    </location>
</feature>
<feature type="transmembrane region" description="Helical" evidence="1">
    <location>
        <begin position="410"/>
        <end position="430"/>
    </location>
</feature>
<feature type="transmembrane region" description="Helical" evidence="1">
    <location>
        <begin position="7"/>
        <end position="27"/>
    </location>
</feature>
<reference evidence="2 3" key="1">
    <citation type="submission" date="2019-04" db="EMBL/GenBank/DDBJ databases">
        <title>Psychroflexus halotolerans sp. nov., isolated from a marine solar saltern.</title>
        <authorList>
            <person name="Feng X."/>
        </authorList>
    </citation>
    <scope>NUCLEOTIDE SEQUENCE [LARGE SCALE GENOMIC DNA]</scope>
    <source>
        <strain evidence="2 3">WDS2C27</strain>
    </source>
</reference>
<feature type="transmembrane region" description="Helical" evidence="1">
    <location>
        <begin position="122"/>
        <end position="142"/>
    </location>
</feature>
<dbReference type="RefSeq" id="WP_138932558.1">
    <property type="nucleotide sequence ID" value="NZ_SWMU01000004.1"/>
</dbReference>
<evidence type="ECO:0000313" key="3">
    <source>
        <dbReference type="Proteomes" id="UP000306552"/>
    </source>
</evidence>
<proteinExistence type="predicted"/>
<feature type="transmembrane region" description="Helical" evidence="1">
    <location>
        <begin position="148"/>
        <end position="165"/>
    </location>
</feature>
<name>A0A4U5TNW5_9FLAO</name>
<evidence type="ECO:0000313" key="2">
    <source>
        <dbReference type="EMBL" id="TKS55730.1"/>
    </source>
</evidence>
<dbReference type="EMBL" id="SWMU01000004">
    <property type="protein sequence ID" value="TKS55730.1"/>
    <property type="molecule type" value="Genomic_DNA"/>
</dbReference>
<keyword evidence="3" id="KW-1185">Reference proteome</keyword>
<organism evidence="2 3">
    <name type="scientific">Mesohalobacter halotolerans</name>
    <dbReference type="NCBI Taxonomy" id="1883405"/>
    <lineage>
        <taxon>Bacteria</taxon>
        <taxon>Pseudomonadati</taxon>
        <taxon>Bacteroidota</taxon>
        <taxon>Flavobacteriia</taxon>
        <taxon>Flavobacteriales</taxon>
        <taxon>Flavobacteriaceae</taxon>
        <taxon>Mesohalobacter</taxon>
    </lineage>
</organism>
<gene>
    <name evidence="2" type="ORF">FCN74_10520</name>
</gene>
<feature type="transmembrane region" description="Helical" evidence="1">
    <location>
        <begin position="783"/>
        <end position="802"/>
    </location>
</feature>
<dbReference type="PANTHER" id="PTHR38454:SF1">
    <property type="entry name" value="INTEGRAL MEMBRANE PROTEIN"/>
    <property type="match status" value="1"/>
</dbReference>
<accession>A0A4U5TNW5</accession>
<dbReference type="InterPro" id="IPR018580">
    <property type="entry name" value="Uncharacterised_YfhO"/>
</dbReference>
<feature type="transmembrane region" description="Helical" evidence="1">
    <location>
        <begin position="192"/>
        <end position="211"/>
    </location>
</feature>
<keyword evidence="1" id="KW-0472">Membrane</keyword>
<keyword evidence="1" id="KW-1133">Transmembrane helix</keyword>
<keyword evidence="1" id="KW-0812">Transmembrane</keyword>
<feature type="transmembrane region" description="Helical" evidence="1">
    <location>
        <begin position="341"/>
        <end position="363"/>
    </location>
</feature>
<feature type="transmembrane region" description="Helical" evidence="1">
    <location>
        <begin position="499"/>
        <end position="517"/>
    </location>
</feature>
<feature type="transmembrane region" description="Helical" evidence="1">
    <location>
        <begin position="370"/>
        <end position="390"/>
    </location>
</feature>
<sequence length="813" mass="91800">MKINWKTVGIHSGIILGFIIVAVAYFYPVLQDKIIYQGDIVQYIGMADDRKAHVENHDEEPYWIDNAFGGMPSYQVGANYPHHYIKSFDRFLRFLPRPVDYLFLYFVGLYILLLVMRVKPLIAFFGALAFGFSTYLIIILGVGHNAKAHAIAYMPMVIAGVLLCLRHKYILGFITLALGMALEIAANHFQMTYYLTLLCVVIGVVYLIEAIKHKALLKFSKAVGLAFAAAILGLSLNATNLLATQEYTQYSTRGETTVSITPNGQPKSEQSALEYDYITEYSYGIAETFNWLMPRFMGGSNAESLSSDSETYEELLSMGASPSQAKGFLENVPLYWGDQTYVAAPAYIGAGVLALFVLALFLVRSKFKTWIVVGSILALLLSWGDNFSVLTQLFIDYVPLYDKFRAVSSIQVLIELCVPLMAFVGLAYFFSEKTSKETRLKALKMSGIITGGLLVFFMLFKTVLFDFSGGSDSYFMQQYGAGFVRALKLDRQAVFMADAWRSLFIVVIILGILWFWLQQKLKMQWAILIIGVICVLDLVLVDKRYVNEEDFVSKIQMKKPFQANSADQEILKDKSHFRVLDLSESPFNSARASYFHKSFGGYHAAKPQRIQDIFDFHIAKGNREVLNMFNVKYNIIENQGELIAQPNPDANGNAWFVDSLKVVKDDNAAILALNDIDTKTTAIIKQKFTSEIEQQQLQIESLATIELIDYKMNHLVYESQNQNKGFAVFSEMYYPKGWQAFIDGEPVNHIQVDYTLRGLSIPKGKHQIEFKFEPQVIKTGSRLSLAGHILFILVLAFGVFKFSKRSSTQVKDD</sequence>
<dbReference type="PANTHER" id="PTHR38454">
    <property type="entry name" value="INTEGRAL MEMBRANE PROTEIN-RELATED"/>
    <property type="match status" value="1"/>
</dbReference>
<dbReference type="Proteomes" id="UP000306552">
    <property type="component" value="Unassembled WGS sequence"/>
</dbReference>
<dbReference type="Pfam" id="PF09586">
    <property type="entry name" value="YfhO"/>
    <property type="match status" value="1"/>
</dbReference>
<feature type="transmembrane region" description="Helical" evidence="1">
    <location>
        <begin position="98"/>
        <end position="115"/>
    </location>
</feature>
<evidence type="ECO:0000256" key="1">
    <source>
        <dbReference type="SAM" id="Phobius"/>
    </source>
</evidence>
<dbReference type="OrthoDB" id="9772884at2"/>
<comment type="caution">
    <text evidence="2">The sequence shown here is derived from an EMBL/GenBank/DDBJ whole genome shotgun (WGS) entry which is preliminary data.</text>
</comment>
<dbReference type="AlphaFoldDB" id="A0A4U5TNW5"/>
<feature type="transmembrane region" description="Helical" evidence="1">
    <location>
        <begin position="170"/>
        <end position="186"/>
    </location>
</feature>
<feature type="transmembrane region" description="Helical" evidence="1">
    <location>
        <begin position="524"/>
        <end position="541"/>
    </location>
</feature>
<protein>
    <submittedName>
        <fullName evidence="2">YfhO family protein</fullName>
    </submittedName>
</protein>